<name>A0A923NKQ0_WEICO</name>
<organism evidence="2 3">
    <name type="scientific">Weissella confusa</name>
    <name type="common">Lactobacillus confusus</name>
    <dbReference type="NCBI Taxonomy" id="1583"/>
    <lineage>
        <taxon>Bacteria</taxon>
        <taxon>Bacillati</taxon>
        <taxon>Bacillota</taxon>
        <taxon>Bacilli</taxon>
        <taxon>Lactobacillales</taxon>
        <taxon>Lactobacillaceae</taxon>
        <taxon>Weissella</taxon>
    </lineage>
</organism>
<evidence type="ECO:0000313" key="2">
    <source>
        <dbReference type="EMBL" id="MBC6499502.1"/>
    </source>
</evidence>
<accession>A0A923NKQ0</accession>
<evidence type="ECO:0000313" key="3">
    <source>
        <dbReference type="Proteomes" id="UP000650485"/>
    </source>
</evidence>
<dbReference type="GO" id="GO:0005975">
    <property type="term" value="P:carbohydrate metabolic process"/>
    <property type="evidence" value="ECO:0007669"/>
    <property type="project" value="InterPro"/>
</dbReference>
<dbReference type="GO" id="GO:0004553">
    <property type="term" value="F:hydrolase activity, hydrolyzing O-glycosyl compounds"/>
    <property type="evidence" value="ECO:0007669"/>
    <property type="project" value="InterPro"/>
</dbReference>
<comment type="caution">
    <text evidence="2">The sequence shown here is derived from an EMBL/GenBank/DDBJ whole genome shotgun (WGS) entry which is preliminary data.</text>
</comment>
<gene>
    <name evidence="2" type="ORF">H7R52_15100</name>
</gene>
<reference evidence="2" key="1">
    <citation type="submission" date="2020-08" db="EMBL/GenBank/DDBJ databases">
        <title>Complete genome sequence of Weissella confusa strain FS54 provides insights into metabolic potential.</title>
        <authorList>
            <person name="Fhoula I."/>
            <person name="Najjari A."/>
            <person name="Lekired A."/>
            <person name="Bessrour-Aouam N."/>
            <person name="Jaballah S."/>
            <person name="Klibi N."/>
            <person name="Ouzari H.-I."/>
        </authorList>
    </citation>
    <scope>NUCLEOTIDE SEQUENCE</scope>
    <source>
        <strain evidence="2">FS54</strain>
    </source>
</reference>
<protein>
    <recommendedName>
        <fullName evidence="1">Glycoside hydrolase family 13 N-terminal domain-containing protein</fullName>
    </recommendedName>
</protein>
<dbReference type="SUPFAM" id="SSF81296">
    <property type="entry name" value="E set domains"/>
    <property type="match status" value="2"/>
</dbReference>
<dbReference type="InterPro" id="IPR013783">
    <property type="entry name" value="Ig-like_fold"/>
</dbReference>
<dbReference type="Proteomes" id="UP000650485">
    <property type="component" value="Unassembled WGS sequence"/>
</dbReference>
<dbReference type="InterPro" id="IPR004193">
    <property type="entry name" value="Glyco_hydro_13_N"/>
</dbReference>
<dbReference type="EMBL" id="JACSZT010000019">
    <property type="protein sequence ID" value="MBC6499502.1"/>
    <property type="molecule type" value="Genomic_DNA"/>
</dbReference>
<dbReference type="Gene3D" id="2.60.40.10">
    <property type="entry name" value="Immunoglobulins"/>
    <property type="match status" value="2"/>
</dbReference>
<proteinExistence type="predicted"/>
<sequence length="161" mass="18400">MSWGYQTYGFFAATSVLDEGDYYKYAIKTRDGEVLLRTDPFAHEYEKKPGIAAIVNTDSYKWHDGLYRGRQGRRDKLNQPVLFNTGQSYCADKFLGVTRNGQELTFRVWAPHAEEIHLVSAHCDWAIHDDFAMTPLEETGVWEVTTEAQKITNSATVRAEV</sequence>
<dbReference type="Pfam" id="PF02922">
    <property type="entry name" value="CBM_48"/>
    <property type="match status" value="1"/>
</dbReference>
<feature type="domain" description="Glycoside hydrolase family 13 N-terminal" evidence="1">
    <location>
        <begin position="95"/>
        <end position="150"/>
    </location>
</feature>
<evidence type="ECO:0000259" key="1">
    <source>
        <dbReference type="Pfam" id="PF02922"/>
    </source>
</evidence>
<dbReference type="InterPro" id="IPR014756">
    <property type="entry name" value="Ig_E-set"/>
</dbReference>
<dbReference type="AlphaFoldDB" id="A0A923NKQ0"/>